<name>A0ACC0X885_9ROSI</name>
<sequence>MGSLNVRIPPPWNHNVRRLHNQEPQQPLCHFPSASLSKQGQRFLRSLVVTRDSKTANRLISKFVASSPQFIALNALSHLLSPHSTHPHHLSSLALPLYLRITEESWFKWNPKLVAELMAMLDKQGKHEETEALMSETVGKLEFRERELVVFYGNLIDSYCKNDLKGEFHEICGLKRHGYKSMVSGLCEMGQPHEAENRVEEMRVEGLKPTGFEFRCLVYGYGRLGLFEEMERCVKKMESEGLEVDTVCSNMVLSSYGACNELSRMVLWLQKMKDLGIPFSIRTYNSVLNSCSTIMSTLQDLNDFPVSITELTGSLNGDEVLLVEELVESCVLNEAMEWNSMEVKLDLHGMHVGSAYLIMLQWMEEVRFRFSDGNYAIPAEVTVVCGLGKHSSVRGESPVKAMVKEMVIRTNCPLRIDRNNIGCFVGKGHVVKNWLC</sequence>
<gene>
    <name evidence="1" type="ORF">Pint_34215</name>
</gene>
<dbReference type="EMBL" id="CM047749">
    <property type="protein sequence ID" value="KAJ0011285.1"/>
    <property type="molecule type" value="Genomic_DNA"/>
</dbReference>
<comment type="caution">
    <text evidence="1">The sequence shown here is derived from an EMBL/GenBank/DDBJ whole genome shotgun (WGS) entry which is preliminary data.</text>
</comment>
<reference evidence="2" key="1">
    <citation type="journal article" date="2023" name="G3 (Bethesda)">
        <title>Genome assembly and association tests identify interacting loci associated with vigor, precocity, and sex in interspecific pistachio rootstocks.</title>
        <authorList>
            <person name="Palmer W."/>
            <person name="Jacygrad E."/>
            <person name="Sagayaradj S."/>
            <person name="Cavanaugh K."/>
            <person name="Han R."/>
            <person name="Bertier L."/>
            <person name="Beede B."/>
            <person name="Kafkas S."/>
            <person name="Golino D."/>
            <person name="Preece J."/>
            <person name="Michelmore R."/>
        </authorList>
    </citation>
    <scope>NUCLEOTIDE SEQUENCE [LARGE SCALE GENOMIC DNA]</scope>
</reference>
<protein>
    <submittedName>
        <fullName evidence="1">Uncharacterized protein</fullName>
    </submittedName>
</protein>
<organism evidence="1 2">
    <name type="scientific">Pistacia integerrima</name>
    <dbReference type="NCBI Taxonomy" id="434235"/>
    <lineage>
        <taxon>Eukaryota</taxon>
        <taxon>Viridiplantae</taxon>
        <taxon>Streptophyta</taxon>
        <taxon>Embryophyta</taxon>
        <taxon>Tracheophyta</taxon>
        <taxon>Spermatophyta</taxon>
        <taxon>Magnoliopsida</taxon>
        <taxon>eudicotyledons</taxon>
        <taxon>Gunneridae</taxon>
        <taxon>Pentapetalae</taxon>
        <taxon>rosids</taxon>
        <taxon>malvids</taxon>
        <taxon>Sapindales</taxon>
        <taxon>Anacardiaceae</taxon>
        <taxon>Pistacia</taxon>
    </lineage>
</organism>
<evidence type="ECO:0000313" key="1">
    <source>
        <dbReference type="EMBL" id="KAJ0011285.1"/>
    </source>
</evidence>
<evidence type="ECO:0000313" key="2">
    <source>
        <dbReference type="Proteomes" id="UP001163603"/>
    </source>
</evidence>
<dbReference type="Proteomes" id="UP001163603">
    <property type="component" value="Chromosome 14"/>
</dbReference>
<keyword evidence="2" id="KW-1185">Reference proteome</keyword>
<accession>A0ACC0X885</accession>
<proteinExistence type="predicted"/>